<dbReference type="Proteomes" id="UP000016637">
    <property type="component" value="Unassembled WGS sequence"/>
</dbReference>
<name>U2QNN0_9BACL</name>
<accession>U2QNN0</accession>
<dbReference type="InterPro" id="IPR011146">
    <property type="entry name" value="HIT-like"/>
</dbReference>
<evidence type="ECO:0000313" key="5">
    <source>
        <dbReference type="EMBL" id="ERK58111.1"/>
    </source>
</evidence>
<evidence type="ECO:0000256" key="2">
    <source>
        <dbReference type="PIRSR" id="PIRSR601310-3"/>
    </source>
</evidence>
<dbReference type="Pfam" id="PF01230">
    <property type="entry name" value="HIT"/>
    <property type="match status" value="1"/>
</dbReference>
<dbReference type="SUPFAM" id="SSF54197">
    <property type="entry name" value="HIT-like"/>
    <property type="match status" value="1"/>
</dbReference>
<dbReference type="eggNOG" id="COG0537">
    <property type="taxonomic scope" value="Bacteria"/>
</dbReference>
<dbReference type="Gene3D" id="3.30.428.10">
    <property type="entry name" value="HIT-like"/>
    <property type="match status" value="1"/>
</dbReference>
<keyword evidence="6" id="KW-1185">Reference proteome</keyword>
<proteinExistence type="predicted"/>
<dbReference type="EMBL" id="AWVP01000056">
    <property type="protein sequence ID" value="ERK58111.1"/>
    <property type="molecule type" value="Genomic_DNA"/>
</dbReference>
<sequence length="142" mass="16520">MEKIIFEKIIDGEIPSYKIYEDEHVYSFLDVFPITKGHTLVIPKKHSRNIFDCDPEVAANIGRVLPKIANAVKNAYGCDGVNIFQNNEEYAGQSVFHLHFHIVPRYKNKDTNFDNLEIKWPPQKIESDEFKEIQQTIINNIK</sequence>
<dbReference type="InterPro" id="IPR039384">
    <property type="entry name" value="HINT"/>
</dbReference>
<comment type="caution">
    <text evidence="5">The sequence shown here is derived from an EMBL/GenBank/DDBJ whole genome shotgun (WGS) entry which is preliminary data.</text>
</comment>
<feature type="short sequence motif" description="Histidine triad motif" evidence="2 3">
    <location>
        <begin position="97"/>
        <end position="101"/>
    </location>
</feature>
<dbReference type="RefSeq" id="WP_021753512.1">
    <property type="nucleotide sequence ID" value="NZ_KI271871.1"/>
</dbReference>
<protein>
    <recommendedName>
        <fullName evidence="4">HIT domain-containing protein</fullName>
    </recommendedName>
</protein>
<dbReference type="PRINTS" id="PR00332">
    <property type="entry name" value="HISTRIAD"/>
</dbReference>
<dbReference type="PATRIC" id="fig|1321820.3.peg.829"/>
<feature type="domain" description="HIT" evidence="4">
    <location>
        <begin position="5"/>
        <end position="113"/>
    </location>
</feature>
<dbReference type="AlphaFoldDB" id="U2QNN0"/>
<evidence type="ECO:0000259" key="4">
    <source>
        <dbReference type="PROSITE" id="PS51084"/>
    </source>
</evidence>
<dbReference type="PROSITE" id="PS51084">
    <property type="entry name" value="HIT_2"/>
    <property type="match status" value="1"/>
</dbReference>
<dbReference type="InterPro" id="IPR001310">
    <property type="entry name" value="Histidine_triad_HIT"/>
</dbReference>
<feature type="active site" description="Tele-AMP-histidine intermediate" evidence="1">
    <location>
        <position position="99"/>
    </location>
</feature>
<dbReference type="GO" id="GO:0003824">
    <property type="term" value="F:catalytic activity"/>
    <property type="evidence" value="ECO:0007669"/>
    <property type="project" value="InterPro"/>
</dbReference>
<reference evidence="5 6" key="1">
    <citation type="submission" date="2013-08" db="EMBL/GenBank/DDBJ databases">
        <authorList>
            <person name="Weinstock G."/>
            <person name="Sodergren E."/>
            <person name="Wylie T."/>
            <person name="Fulton L."/>
            <person name="Fulton R."/>
            <person name="Fronick C."/>
            <person name="O'Laughlin M."/>
            <person name="Godfrey J."/>
            <person name="Miner T."/>
            <person name="Herter B."/>
            <person name="Appelbaum E."/>
            <person name="Cordes M."/>
            <person name="Lek S."/>
            <person name="Wollam A."/>
            <person name="Pepin K.H."/>
            <person name="Palsikar V.B."/>
            <person name="Mitreva M."/>
            <person name="Wilson R.K."/>
        </authorList>
    </citation>
    <scope>NUCLEOTIDE SEQUENCE [LARGE SCALE GENOMIC DNA]</scope>
    <source>
        <strain evidence="5 6">ATCC 700627</strain>
    </source>
</reference>
<evidence type="ECO:0000313" key="6">
    <source>
        <dbReference type="Proteomes" id="UP000016637"/>
    </source>
</evidence>
<dbReference type="HOGENOM" id="CLU_056776_3_3_9"/>
<dbReference type="InterPro" id="IPR036265">
    <property type="entry name" value="HIT-like_sf"/>
</dbReference>
<dbReference type="InterPro" id="IPR019808">
    <property type="entry name" value="Histidine_triad_CS"/>
</dbReference>
<dbReference type="CDD" id="cd01277">
    <property type="entry name" value="HINT_subgroup"/>
    <property type="match status" value="1"/>
</dbReference>
<evidence type="ECO:0000256" key="3">
    <source>
        <dbReference type="PROSITE-ProRule" id="PRU00464"/>
    </source>
</evidence>
<organism evidence="5 6">
    <name type="scientific">Gemella bergeri ATCC 700627</name>
    <dbReference type="NCBI Taxonomy" id="1321820"/>
    <lineage>
        <taxon>Bacteria</taxon>
        <taxon>Bacillati</taxon>
        <taxon>Bacillota</taxon>
        <taxon>Bacilli</taxon>
        <taxon>Bacillales</taxon>
        <taxon>Gemellaceae</taxon>
        <taxon>Gemella</taxon>
    </lineage>
</organism>
<evidence type="ECO:0000256" key="1">
    <source>
        <dbReference type="PIRSR" id="PIRSR601310-1"/>
    </source>
</evidence>
<dbReference type="PANTHER" id="PTHR46648:SF1">
    <property type="entry name" value="ADENOSINE 5'-MONOPHOSPHORAMIDASE HNT1"/>
    <property type="match status" value="1"/>
</dbReference>
<dbReference type="PROSITE" id="PS00892">
    <property type="entry name" value="HIT_1"/>
    <property type="match status" value="1"/>
</dbReference>
<dbReference type="PANTHER" id="PTHR46648">
    <property type="entry name" value="HIT FAMILY PROTEIN 1"/>
    <property type="match status" value="1"/>
</dbReference>
<gene>
    <name evidence="5" type="ORF">HMPREF1983_00852</name>
</gene>
<dbReference type="GO" id="GO:0009117">
    <property type="term" value="P:nucleotide metabolic process"/>
    <property type="evidence" value="ECO:0007669"/>
    <property type="project" value="TreeGrafter"/>
</dbReference>